<comment type="similarity">
    <text evidence="2">Belongs to the NAD(P)-dependent epimerase/dehydratase family. Dihydroflavonol-4-reductase subfamily.</text>
</comment>
<keyword evidence="5" id="KW-1185">Reference proteome</keyword>
<feature type="domain" description="NAD-dependent epimerase/dehydratase" evidence="3">
    <location>
        <begin position="24"/>
        <end position="273"/>
    </location>
</feature>
<proteinExistence type="inferred from homology"/>
<name>A0A9W9CT79_9PEZI</name>
<dbReference type="InterPro" id="IPR050425">
    <property type="entry name" value="NAD(P)_dehydrat-like"/>
</dbReference>
<evidence type="ECO:0000313" key="5">
    <source>
        <dbReference type="Proteomes" id="UP001140453"/>
    </source>
</evidence>
<evidence type="ECO:0000313" key="4">
    <source>
        <dbReference type="EMBL" id="KAJ4386052.1"/>
    </source>
</evidence>
<dbReference type="SUPFAM" id="SSF51735">
    <property type="entry name" value="NAD(P)-binding Rossmann-fold domains"/>
    <property type="match status" value="1"/>
</dbReference>
<comment type="caution">
    <text evidence="4">The sequence shown here is derived from an EMBL/GenBank/DDBJ whole genome shotgun (WGS) entry which is preliminary data.</text>
</comment>
<accession>A0A9W9CT79</accession>
<reference evidence="4" key="1">
    <citation type="submission" date="2022-10" db="EMBL/GenBank/DDBJ databases">
        <title>Tapping the CABI collections for fungal endophytes: first genome assemblies for Collariella, Neodidymelliopsis, Ascochyta clinopodiicola, Didymella pomorum, Didymosphaeria variabile, Neocosmospora piperis and Neocucurbitaria cava.</title>
        <authorList>
            <person name="Hill R."/>
        </authorList>
    </citation>
    <scope>NUCLEOTIDE SEQUENCE</scope>
    <source>
        <strain evidence="4">IMI 355082</strain>
    </source>
</reference>
<sequence length="361" mass="39639">MDKVKAAAHKVEDKLHGNKSKGTILVTGATSFVATPIIKLFLQHGYHVRGQVRNESSGQKVLKVFPDAGDALTTVIVPDITVPNAFDAAVKDVQGVIHCASPFVMQVENNERDLLDPAIKGTNRILEAVQAHAPQVKRVVITSSFAAILDPMKGAWPGKTYTEKDWNPTTYEDAVKTESGAVAYCASKTFAEKAAVEFVEKNKPNFTVSTICPPMIYGPVEQDVDIKKLNTSIADIYRFMDGSSTEPGPTAFPTFADVRDVAEAHFKAYEREQPGRFFITSGTFEYRDVCRILREVLPERKDKIPDPEATPAAEFFNVDNSQTAKELGITFKSLHESIKDTALSLVAVEQGKTWREVSSSA</sequence>
<dbReference type="InterPro" id="IPR001509">
    <property type="entry name" value="Epimerase_deHydtase"/>
</dbReference>
<dbReference type="Gene3D" id="3.40.50.720">
    <property type="entry name" value="NAD(P)-binding Rossmann-like Domain"/>
    <property type="match status" value="1"/>
</dbReference>
<protein>
    <recommendedName>
        <fullName evidence="3">NAD-dependent epimerase/dehydratase domain-containing protein</fullName>
    </recommendedName>
</protein>
<dbReference type="Pfam" id="PF01370">
    <property type="entry name" value="Epimerase"/>
    <property type="match status" value="1"/>
</dbReference>
<evidence type="ECO:0000256" key="1">
    <source>
        <dbReference type="ARBA" id="ARBA00023002"/>
    </source>
</evidence>
<keyword evidence="1" id="KW-0560">Oxidoreductase</keyword>
<dbReference type="Proteomes" id="UP001140453">
    <property type="component" value="Unassembled WGS sequence"/>
</dbReference>
<evidence type="ECO:0000256" key="2">
    <source>
        <dbReference type="ARBA" id="ARBA00023445"/>
    </source>
</evidence>
<dbReference type="PANTHER" id="PTHR10366">
    <property type="entry name" value="NAD DEPENDENT EPIMERASE/DEHYDRATASE"/>
    <property type="match status" value="1"/>
</dbReference>
<dbReference type="GO" id="GO:0016616">
    <property type="term" value="F:oxidoreductase activity, acting on the CH-OH group of donors, NAD or NADP as acceptor"/>
    <property type="evidence" value="ECO:0007669"/>
    <property type="project" value="TreeGrafter"/>
</dbReference>
<gene>
    <name evidence="4" type="ORF">N0V93_008944</name>
</gene>
<dbReference type="AlphaFoldDB" id="A0A9W9CT79"/>
<dbReference type="CDD" id="cd05227">
    <property type="entry name" value="AR_SDR_e"/>
    <property type="match status" value="1"/>
</dbReference>
<dbReference type="OrthoDB" id="2735536at2759"/>
<dbReference type="EMBL" id="JAPEVB010000006">
    <property type="protein sequence ID" value="KAJ4386052.1"/>
    <property type="molecule type" value="Genomic_DNA"/>
</dbReference>
<evidence type="ECO:0000259" key="3">
    <source>
        <dbReference type="Pfam" id="PF01370"/>
    </source>
</evidence>
<organism evidence="4 5">
    <name type="scientific">Gnomoniopsis smithogilvyi</name>
    <dbReference type="NCBI Taxonomy" id="1191159"/>
    <lineage>
        <taxon>Eukaryota</taxon>
        <taxon>Fungi</taxon>
        <taxon>Dikarya</taxon>
        <taxon>Ascomycota</taxon>
        <taxon>Pezizomycotina</taxon>
        <taxon>Sordariomycetes</taxon>
        <taxon>Sordariomycetidae</taxon>
        <taxon>Diaporthales</taxon>
        <taxon>Gnomoniaceae</taxon>
        <taxon>Gnomoniopsis</taxon>
    </lineage>
</organism>
<dbReference type="PANTHER" id="PTHR10366:SF564">
    <property type="entry name" value="STEROL-4-ALPHA-CARBOXYLATE 3-DEHYDROGENASE, DECARBOXYLATING"/>
    <property type="match status" value="1"/>
</dbReference>
<dbReference type="InterPro" id="IPR036291">
    <property type="entry name" value="NAD(P)-bd_dom_sf"/>
</dbReference>